<proteinExistence type="predicted"/>
<feature type="transmembrane region" description="Helical" evidence="5">
    <location>
        <begin position="58"/>
        <end position="80"/>
    </location>
</feature>
<dbReference type="InterPro" id="IPR052556">
    <property type="entry name" value="PolySynth_Transporter"/>
</dbReference>
<reference evidence="7" key="1">
    <citation type="journal article" date="2019" name="Int. J. Syst. Evol. Microbiol.">
        <title>The Global Catalogue of Microorganisms (GCM) 10K type strain sequencing project: providing services to taxonomists for standard genome sequencing and annotation.</title>
        <authorList>
            <consortium name="The Broad Institute Genomics Platform"/>
            <consortium name="The Broad Institute Genome Sequencing Center for Infectious Disease"/>
            <person name="Wu L."/>
            <person name="Ma J."/>
        </authorList>
    </citation>
    <scope>NUCLEOTIDE SEQUENCE [LARGE SCALE GENOMIC DNA]</scope>
    <source>
        <strain evidence="7">CCM 8725</strain>
    </source>
</reference>
<feature type="transmembrane region" description="Helical" evidence="5">
    <location>
        <begin position="267"/>
        <end position="290"/>
    </location>
</feature>
<keyword evidence="4 5" id="KW-0472">Membrane</keyword>
<evidence type="ECO:0000256" key="5">
    <source>
        <dbReference type="SAM" id="Phobius"/>
    </source>
</evidence>
<evidence type="ECO:0000313" key="7">
    <source>
        <dbReference type="Proteomes" id="UP001597448"/>
    </source>
</evidence>
<comment type="caution">
    <text evidence="6">The sequence shown here is derived from an EMBL/GenBank/DDBJ whole genome shotgun (WGS) entry which is preliminary data.</text>
</comment>
<feature type="transmembrane region" description="Helical" evidence="5">
    <location>
        <begin position="347"/>
        <end position="367"/>
    </location>
</feature>
<dbReference type="Pfam" id="PF01943">
    <property type="entry name" value="Polysacc_synt"/>
    <property type="match status" value="1"/>
</dbReference>
<dbReference type="RefSeq" id="WP_209993572.1">
    <property type="nucleotide sequence ID" value="NZ_JBHUKY010000058.1"/>
</dbReference>
<keyword evidence="7" id="KW-1185">Reference proteome</keyword>
<protein>
    <submittedName>
        <fullName evidence="6">Flippase</fullName>
    </submittedName>
</protein>
<name>A0ABW5FF04_9BACL</name>
<feature type="transmembrane region" description="Helical" evidence="5">
    <location>
        <begin position="127"/>
        <end position="147"/>
    </location>
</feature>
<evidence type="ECO:0000256" key="2">
    <source>
        <dbReference type="ARBA" id="ARBA00022692"/>
    </source>
</evidence>
<feature type="transmembrane region" description="Helical" evidence="5">
    <location>
        <begin position="374"/>
        <end position="393"/>
    </location>
</feature>
<dbReference type="Proteomes" id="UP001597448">
    <property type="component" value="Unassembled WGS sequence"/>
</dbReference>
<dbReference type="PANTHER" id="PTHR43424">
    <property type="entry name" value="LOCUS PUTATIVE PROTEIN 1-RELATED"/>
    <property type="match status" value="1"/>
</dbReference>
<dbReference type="EMBL" id="JBHUKY010000058">
    <property type="protein sequence ID" value="MFD2413105.1"/>
    <property type="molecule type" value="Genomic_DNA"/>
</dbReference>
<evidence type="ECO:0000313" key="6">
    <source>
        <dbReference type="EMBL" id="MFD2413105.1"/>
    </source>
</evidence>
<gene>
    <name evidence="6" type="ORF">ACFSX3_24785</name>
</gene>
<sequence>MNVKDKLIDFEKKKINGAAKKTFINSGWLITDKVVTMIIGIFITAVIARYLGPENYGKFNYALAFVSLFTAISTLGLEVLTVKSIVNKDENEGTILYTSLILRIIGGGILIILSSIFIRLIEPNDSMLHILVLIMSFSMLIKSFEVIEYWIQAYQLAKVTSIIHIMTTLITAILKIGLIIFNGGLIAFALIYTIDAILISIALTISYFKLRENRSFWKVSIVYGRGILRQSWYLILSGLMITMYMRLDQVMLGYMMDTKVELGIYSASARIAEMWYFIPMAVITSFRPVIMKKKGDNIDYIDSIQKLYKIIAWMGILIGIIIIILAKPIILILYGVDYLSASKILSVSIWAGTFAMLGSARSIWLVCEGLQKFTLAYTFGGLIVNIILNYFLIPHYGAFGAAVATLVSQFFANIVVLSLFKKTRISSIMILKSFIPKFHLKK</sequence>
<feature type="transmembrane region" description="Helical" evidence="5">
    <location>
        <begin position="100"/>
        <end position="121"/>
    </location>
</feature>
<evidence type="ECO:0000256" key="4">
    <source>
        <dbReference type="ARBA" id="ARBA00023136"/>
    </source>
</evidence>
<keyword evidence="2 5" id="KW-0812">Transmembrane</keyword>
<evidence type="ECO:0000256" key="3">
    <source>
        <dbReference type="ARBA" id="ARBA00022989"/>
    </source>
</evidence>
<feature type="transmembrane region" description="Helical" evidence="5">
    <location>
        <begin position="34"/>
        <end position="52"/>
    </location>
</feature>
<evidence type="ECO:0000256" key="1">
    <source>
        <dbReference type="ARBA" id="ARBA00004141"/>
    </source>
</evidence>
<keyword evidence="3 5" id="KW-1133">Transmembrane helix</keyword>
<dbReference type="PANTHER" id="PTHR43424:SF1">
    <property type="entry name" value="LOCUS PUTATIVE PROTEIN 1-RELATED"/>
    <property type="match status" value="1"/>
</dbReference>
<dbReference type="InterPro" id="IPR002797">
    <property type="entry name" value="Polysacc_synth"/>
</dbReference>
<dbReference type="CDD" id="cd13128">
    <property type="entry name" value="MATE_Wzx_like"/>
    <property type="match status" value="1"/>
</dbReference>
<feature type="transmembrane region" description="Helical" evidence="5">
    <location>
        <begin position="231"/>
        <end position="247"/>
    </location>
</feature>
<comment type="subcellular location">
    <subcellularLocation>
        <location evidence="1">Membrane</location>
        <topology evidence="1">Multi-pass membrane protein</topology>
    </subcellularLocation>
</comment>
<feature type="transmembrane region" description="Helical" evidence="5">
    <location>
        <begin position="159"/>
        <end position="180"/>
    </location>
</feature>
<feature type="transmembrane region" description="Helical" evidence="5">
    <location>
        <begin position="186"/>
        <end position="210"/>
    </location>
</feature>
<feature type="transmembrane region" description="Helical" evidence="5">
    <location>
        <begin position="399"/>
        <end position="420"/>
    </location>
</feature>
<accession>A0ABW5FF04</accession>
<feature type="transmembrane region" description="Helical" evidence="5">
    <location>
        <begin position="310"/>
        <end position="335"/>
    </location>
</feature>
<organism evidence="6 7">
    <name type="scientific">Paenibacillus rhizoplanae</name>
    <dbReference type="NCBI Taxonomy" id="1917181"/>
    <lineage>
        <taxon>Bacteria</taxon>
        <taxon>Bacillati</taxon>
        <taxon>Bacillota</taxon>
        <taxon>Bacilli</taxon>
        <taxon>Bacillales</taxon>
        <taxon>Paenibacillaceae</taxon>
        <taxon>Paenibacillus</taxon>
    </lineage>
</organism>